<feature type="compositionally biased region" description="Low complexity" evidence="6">
    <location>
        <begin position="408"/>
        <end position="431"/>
    </location>
</feature>
<evidence type="ECO:0000313" key="7">
    <source>
        <dbReference type="EMBL" id="THH04745.1"/>
    </source>
</evidence>
<evidence type="ECO:0000256" key="5">
    <source>
        <dbReference type="ARBA" id="ARBA00023136"/>
    </source>
</evidence>
<evidence type="ECO:0000256" key="1">
    <source>
        <dbReference type="ARBA" id="ARBA00004141"/>
    </source>
</evidence>
<dbReference type="GO" id="GO:0016020">
    <property type="term" value="C:membrane"/>
    <property type="evidence" value="ECO:0007669"/>
    <property type="project" value="UniProtKB-SubCell"/>
</dbReference>
<dbReference type="InterPro" id="IPR004345">
    <property type="entry name" value="TB2_DP1_HVA22"/>
</dbReference>
<sequence length="624" mass="67512">MGLIVLALRSYLVFQNVYQTFKTLKTPPPSARTGRPSIRVMTQRKRDMKGCMAVWIVWCCLSAYEATVESIISIFIPFYDEIKSVILVFLLLSRARGAEPIYLHVIRPLVKPYVSTLDSILDLIHNVGDFVLLVVSIPFYPLIAWYRGSFKKSPETTYSEIDSDADAYSVVGSSIYANGNGTTKALCGTPPAPPSDEDEPSSAGLPPPMPTSQTSVAADISQETVIDEWRAYPPFPAAYPPTPLPATSRLAMPEPEYAVEQTRFTSITEEAIDFYGRVPGSEQPGGRVDDDKQHFQRSLLPPREPANPGSDGGLSDDIIMSGVQDKVKEMVYIISDDDDDDEYVDEEDDFNVTLQTPPPRQMMSRYAYPMTRERSNLSIATVATIASSSGTSAPSEDATTALTTVGHSSSLRTGTLSGSSSASNADASSLAGKKRPWSRSNIDALTRIRAMGQLSPNKHGKRHFNTTRLRPMVSKSSSLRANWDGTASEEASNTDEDEEIGEDGESEMSSSASKRRKVVDVGPRDTESKTARTNGNGTIRAKPVPNRTSAGTSEAGARTKAQIARPPTSTRLVSTRTSLRAAHARTAVPRPPALSSATNGNGASIPKARVTTRPSGGKTVPARP</sequence>
<reference evidence="7 8" key="1">
    <citation type="submission" date="2019-02" db="EMBL/GenBank/DDBJ databases">
        <title>Genome sequencing of the rare red list fungi Bondarzewia mesenterica.</title>
        <authorList>
            <person name="Buettner E."/>
            <person name="Kellner H."/>
        </authorList>
    </citation>
    <scope>NUCLEOTIDE SEQUENCE [LARGE SCALE GENOMIC DNA]</scope>
    <source>
        <strain evidence="7 8">DSM 108281</strain>
    </source>
</reference>
<protein>
    <recommendedName>
        <fullName evidence="9">Protein YOP1</fullName>
    </recommendedName>
</protein>
<gene>
    <name evidence="7" type="ORF">EW146_g10097</name>
</gene>
<feature type="region of interest" description="Disordered" evidence="6">
    <location>
        <begin position="450"/>
        <end position="624"/>
    </location>
</feature>
<organism evidence="7 8">
    <name type="scientific">Bondarzewia mesenterica</name>
    <dbReference type="NCBI Taxonomy" id="1095465"/>
    <lineage>
        <taxon>Eukaryota</taxon>
        <taxon>Fungi</taxon>
        <taxon>Dikarya</taxon>
        <taxon>Basidiomycota</taxon>
        <taxon>Agaricomycotina</taxon>
        <taxon>Agaricomycetes</taxon>
        <taxon>Russulales</taxon>
        <taxon>Bondarzewiaceae</taxon>
        <taxon>Bondarzewia</taxon>
    </lineage>
</organism>
<comment type="similarity">
    <text evidence="2">Belongs to the DP1 family.</text>
</comment>
<dbReference type="Pfam" id="PF03134">
    <property type="entry name" value="TB2_DP1_HVA22"/>
    <property type="match status" value="1"/>
</dbReference>
<name>A0A4S4L0N6_9AGAM</name>
<dbReference type="Proteomes" id="UP000310158">
    <property type="component" value="Unassembled WGS sequence"/>
</dbReference>
<dbReference type="PANTHER" id="PTHR12300:SF161">
    <property type="entry name" value="RECEPTOR EXPRESSION-ENHANCING PROTEIN"/>
    <property type="match status" value="1"/>
</dbReference>
<comment type="caution">
    <text evidence="7">The sequence shown here is derived from an EMBL/GenBank/DDBJ whole genome shotgun (WGS) entry which is preliminary data.</text>
</comment>
<feature type="compositionally biased region" description="Basic and acidic residues" evidence="6">
    <location>
        <begin position="518"/>
        <end position="530"/>
    </location>
</feature>
<keyword evidence="4" id="KW-1133">Transmembrane helix</keyword>
<feature type="region of interest" description="Disordered" evidence="6">
    <location>
        <begin position="182"/>
        <end position="215"/>
    </location>
</feature>
<dbReference type="PANTHER" id="PTHR12300">
    <property type="entry name" value="HVA22-LIKE PROTEINS"/>
    <property type="match status" value="1"/>
</dbReference>
<evidence type="ECO:0000256" key="3">
    <source>
        <dbReference type="ARBA" id="ARBA00022692"/>
    </source>
</evidence>
<keyword evidence="8" id="KW-1185">Reference proteome</keyword>
<dbReference type="OrthoDB" id="434647at2759"/>
<evidence type="ECO:0000256" key="6">
    <source>
        <dbReference type="SAM" id="MobiDB-lite"/>
    </source>
</evidence>
<dbReference type="AlphaFoldDB" id="A0A4S4L0N6"/>
<evidence type="ECO:0008006" key="9">
    <source>
        <dbReference type="Google" id="ProtNLM"/>
    </source>
</evidence>
<proteinExistence type="inferred from homology"/>
<comment type="subcellular location">
    <subcellularLocation>
        <location evidence="1">Membrane</location>
        <topology evidence="1">Multi-pass membrane protein</topology>
    </subcellularLocation>
</comment>
<evidence type="ECO:0000256" key="2">
    <source>
        <dbReference type="ARBA" id="ARBA00008573"/>
    </source>
</evidence>
<keyword evidence="5" id="KW-0472">Membrane</keyword>
<feature type="region of interest" description="Disordered" evidence="6">
    <location>
        <begin position="405"/>
        <end position="438"/>
    </location>
</feature>
<evidence type="ECO:0000256" key="4">
    <source>
        <dbReference type="ARBA" id="ARBA00022989"/>
    </source>
</evidence>
<evidence type="ECO:0000313" key="8">
    <source>
        <dbReference type="Proteomes" id="UP000310158"/>
    </source>
</evidence>
<dbReference type="EMBL" id="SGPL01001109">
    <property type="protein sequence ID" value="THH04745.1"/>
    <property type="molecule type" value="Genomic_DNA"/>
</dbReference>
<keyword evidence="3" id="KW-0812">Transmembrane</keyword>
<accession>A0A4S4L0N6</accession>
<feature type="compositionally biased region" description="Acidic residues" evidence="6">
    <location>
        <begin position="492"/>
        <end position="506"/>
    </location>
</feature>
<feature type="compositionally biased region" description="Low complexity" evidence="6">
    <location>
        <begin position="565"/>
        <end position="580"/>
    </location>
</feature>